<reference evidence="1" key="1">
    <citation type="submission" date="2021-02" db="EMBL/GenBank/DDBJ databases">
        <authorList>
            <person name="Nowell W R."/>
        </authorList>
    </citation>
    <scope>NUCLEOTIDE SEQUENCE</scope>
</reference>
<feature type="non-terminal residue" evidence="1">
    <location>
        <position position="50"/>
    </location>
</feature>
<dbReference type="Proteomes" id="UP000676336">
    <property type="component" value="Unassembled WGS sequence"/>
</dbReference>
<evidence type="ECO:0000313" key="2">
    <source>
        <dbReference type="Proteomes" id="UP000676336"/>
    </source>
</evidence>
<dbReference type="AlphaFoldDB" id="A0A8S3DWZ6"/>
<organism evidence="1 2">
    <name type="scientific">Rotaria magnacalcarata</name>
    <dbReference type="NCBI Taxonomy" id="392030"/>
    <lineage>
        <taxon>Eukaryota</taxon>
        <taxon>Metazoa</taxon>
        <taxon>Spiralia</taxon>
        <taxon>Gnathifera</taxon>
        <taxon>Rotifera</taxon>
        <taxon>Eurotatoria</taxon>
        <taxon>Bdelloidea</taxon>
        <taxon>Philodinida</taxon>
        <taxon>Philodinidae</taxon>
        <taxon>Rotaria</taxon>
    </lineage>
</organism>
<dbReference type="EMBL" id="CAJOBI010221842">
    <property type="protein sequence ID" value="CAF5043355.1"/>
    <property type="molecule type" value="Genomic_DNA"/>
</dbReference>
<accession>A0A8S3DWZ6</accession>
<protein>
    <submittedName>
        <fullName evidence="1">Uncharacterized protein</fullName>
    </submittedName>
</protein>
<comment type="caution">
    <text evidence="1">The sequence shown here is derived from an EMBL/GenBank/DDBJ whole genome shotgun (WGS) entry which is preliminary data.</text>
</comment>
<evidence type="ECO:0000313" key="1">
    <source>
        <dbReference type="EMBL" id="CAF5043355.1"/>
    </source>
</evidence>
<sequence>MKFVRILAKQKTDLNSYVSHVQQYITMHTLRWCDNTQINTTNESLLSSER</sequence>
<gene>
    <name evidence="1" type="ORF">SMN809_LOCUS58768</name>
</gene>
<name>A0A8S3DWZ6_9BILA</name>
<proteinExistence type="predicted"/>